<evidence type="ECO:0000256" key="1">
    <source>
        <dbReference type="ARBA" id="ARBA00010016"/>
    </source>
</evidence>
<comment type="caution">
    <text evidence="3">The sequence shown here is derived from an EMBL/GenBank/DDBJ whole genome shotgun (WGS) entry which is preliminary data.</text>
</comment>
<comment type="similarity">
    <text evidence="1">Belongs to the QWRF family.</text>
</comment>
<dbReference type="PANTHER" id="PTHR31807:SF27">
    <property type="entry name" value="QWRF MOTIF-CONTAINING PROTEIN 7"/>
    <property type="match status" value="1"/>
</dbReference>
<feature type="region of interest" description="Disordered" evidence="2">
    <location>
        <begin position="1"/>
        <end position="116"/>
    </location>
</feature>
<feature type="compositionally biased region" description="Polar residues" evidence="2">
    <location>
        <begin position="23"/>
        <end position="36"/>
    </location>
</feature>
<gene>
    <name evidence="3" type="ORF">ILEXP_LOCUS51601</name>
</gene>
<proteinExistence type="inferred from homology"/>
<accession>A0ABC8UKE1</accession>
<evidence type="ECO:0000313" key="3">
    <source>
        <dbReference type="EMBL" id="CAK9181525.1"/>
    </source>
</evidence>
<feature type="compositionally biased region" description="Polar residues" evidence="2">
    <location>
        <begin position="62"/>
        <end position="74"/>
    </location>
</feature>
<feature type="compositionally biased region" description="Polar residues" evidence="2">
    <location>
        <begin position="103"/>
        <end position="116"/>
    </location>
</feature>
<keyword evidence="4" id="KW-1185">Reference proteome</keyword>
<feature type="compositionally biased region" description="Basic residues" evidence="2">
    <location>
        <begin position="1"/>
        <end position="10"/>
    </location>
</feature>
<organism evidence="3 4">
    <name type="scientific">Ilex paraguariensis</name>
    <name type="common">yerba mate</name>
    <dbReference type="NCBI Taxonomy" id="185542"/>
    <lineage>
        <taxon>Eukaryota</taxon>
        <taxon>Viridiplantae</taxon>
        <taxon>Streptophyta</taxon>
        <taxon>Embryophyta</taxon>
        <taxon>Tracheophyta</taxon>
        <taxon>Spermatophyta</taxon>
        <taxon>Magnoliopsida</taxon>
        <taxon>eudicotyledons</taxon>
        <taxon>Gunneridae</taxon>
        <taxon>Pentapetalae</taxon>
        <taxon>asterids</taxon>
        <taxon>campanulids</taxon>
        <taxon>Aquifoliales</taxon>
        <taxon>Aquifoliaceae</taxon>
        <taxon>Ilex</taxon>
    </lineage>
</organism>
<sequence>MENTHSRRRQSAGIPPSPRLQRSKSGTPAISLPDQNHSLTSKSRHRSKSTTRSRTHKEEENSITLTKTPSTQNKPLEKRHSFVNFLQTRSTSPSPSAWALSPGRSSPCSMVPNSPSSGRVLKKELISGGINGVLKYFRQKKTPPIQEEGYHRFRVVHNRLLQWRFVNARAVAAMAAVKIVAGKKLFNVWVRIFIVRNSMVDKKIQMQRFKNEIKLHQIMSSQVCLLKQWARLESRNVEAVSRLTRKLSAISINLHLLEDAKADVLSVHDAMSTATGVMDSIITTITKFHSQKKLFNVWVRIFIVRNSMVDKKIQMQRFKNEIKLHQIMSSQVCLLKQWARLESRNVEAVSRLTRKLSAISINLHLLEDAKADVLSVHDAMSTATGVMDSIITTITKFHSQDYLMDWIHGPLLDQNLGHSKREAKTKKVKRANLRVRGLFVLVVVELIRLKKKKDHEEVVFGGSIGRRVSVRL</sequence>
<feature type="compositionally biased region" description="Polar residues" evidence="2">
    <location>
        <begin position="84"/>
        <end position="95"/>
    </location>
</feature>
<evidence type="ECO:0000256" key="2">
    <source>
        <dbReference type="SAM" id="MobiDB-lite"/>
    </source>
</evidence>
<dbReference type="PANTHER" id="PTHR31807">
    <property type="entry name" value="AUGMIN FAMILY MEMBER"/>
    <property type="match status" value="1"/>
</dbReference>
<dbReference type="AlphaFoldDB" id="A0ABC8UKE1"/>
<dbReference type="EMBL" id="CAUOFW020008069">
    <property type="protein sequence ID" value="CAK9181525.1"/>
    <property type="molecule type" value="Genomic_DNA"/>
</dbReference>
<dbReference type="Pfam" id="PF04484">
    <property type="entry name" value="QWRF"/>
    <property type="match status" value="1"/>
</dbReference>
<dbReference type="InterPro" id="IPR007573">
    <property type="entry name" value="QWRF"/>
</dbReference>
<protein>
    <submittedName>
        <fullName evidence="3">Uncharacterized protein</fullName>
    </submittedName>
</protein>
<feature type="compositionally biased region" description="Basic residues" evidence="2">
    <location>
        <begin position="42"/>
        <end position="55"/>
    </location>
</feature>
<reference evidence="3 4" key="1">
    <citation type="submission" date="2024-02" db="EMBL/GenBank/DDBJ databases">
        <authorList>
            <person name="Vignale AGUSTIN F."/>
            <person name="Sosa J E."/>
            <person name="Modenutti C."/>
        </authorList>
    </citation>
    <scope>NUCLEOTIDE SEQUENCE [LARGE SCALE GENOMIC DNA]</scope>
</reference>
<name>A0ABC8UKE1_9AQUA</name>
<dbReference type="Proteomes" id="UP001642360">
    <property type="component" value="Unassembled WGS sequence"/>
</dbReference>
<evidence type="ECO:0000313" key="4">
    <source>
        <dbReference type="Proteomes" id="UP001642360"/>
    </source>
</evidence>